<evidence type="ECO:0000256" key="2">
    <source>
        <dbReference type="ARBA" id="ARBA00022448"/>
    </source>
</evidence>
<keyword evidence="2" id="KW-0813">Transport</keyword>
<evidence type="ECO:0000256" key="6">
    <source>
        <dbReference type="ARBA" id="ARBA00023136"/>
    </source>
</evidence>
<dbReference type="CDD" id="cd06261">
    <property type="entry name" value="TM_PBP2"/>
    <property type="match status" value="1"/>
</dbReference>
<dbReference type="InterPro" id="IPR035906">
    <property type="entry name" value="MetI-like_sf"/>
</dbReference>
<keyword evidence="5 7" id="KW-1133">Transmembrane helix</keyword>
<evidence type="ECO:0000256" key="3">
    <source>
        <dbReference type="ARBA" id="ARBA00022475"/>
    </source>
</evidence>
<feature type="transmembrane region" description="Helical" evidence="7">
    <location>
        <begin position="277"/>
        <end position="294"/>
    </location>
</feature>
<dbReference type="PROSITE" id="PS50928">
    <property type="entry name" value="ABC_TM1"/>
    <property type="match status" value="1"/>
</dbReference>
<dbReference type="EMBL" id="CP048020">
    <property type="protein sequence ID" value="QHX42486.1"/>
    <property type="molecule type" value="Genomic_DNA"/>
</dbReference>
<dbReference type="GO" id="GO:0005886">
    <property type="term" value="C:plasma membrane"/>
    <property type="evidence" value="ECO:0007669"/>
    <property type="project" value="UniProtKB-SubCell"/>
</dbReference>
<feature type="domain" description="ABC transmembrane type-1" evidence="8">
    <location>
        <begin position="89"/>
        <end position="290"/>
    </location>
</feature>
<feature type="transmembrane region" description="Helical" evidence="7">
    <location>
        <begin position="196"/>
        <end position="223"/>
    </location>
</feature>
<dbReference type="SUPFAM" id="SSF161098">
    <property type="entry name" value="MetI-like"/>
    <property type="match status" value="1"/>
</dbReference>
<dbReference type="Proteomes" id="UP000464374">
    <property type="component" value="Chromosome"/>
</dbReference>
<organism evidence="9 10">
    <name type="scientific">Treponema vincentii</name>
    <dbReference type="NCBI Taxonomy" id="69710"/>
    <lineage>
        <taxon>Bacteria</taxon>
        <taxon>Pseudomonadati</taxon>
        <taxon>Spirochaetota</taxon>
        <taxon>Spirochaetia</taxon>
        <taxon>Spirochaetales</taxon>
        <taxon>Treponemataceae</taxon>
        <taxon>Treponema</taxon>
    </lineage>
</organism>
<dbReference type="Gene3D" id="1.10.3720.10">
    <property type="entry name" value="MetI-like"/>
    <property type="match status" value="1"/>
</dbReference>
<keyword evidence="3" id="KW-1003">Cell membrane</keyword>
<proteinExistence type="predicted"/>
<dbReference type="GO" id="GO:0055085">
    <property type="term" value="P:transmembrane transport"/>
    <property type="evidence" value="ECO:0007669"/>
    <property type="project" value="InterPro"/>
</dbReference>
<evidence type="ECO:0000313" key="9">
    <source>
        <dbReference type="EMBL" id="QHX42486.1"/>
    </source>
</evidence>
<feature type="transmembrane region" description="Helical" evidence="7">
    <location>
        <begin position="93"/>
        <end position="112"/>
    </location>
</feature>
<gene>
    <name evidence="9" type="ORF">GWP43_02400</name>
</gene>
<protein>
    <submittedName>
        <fullName evidence="9">Carbohydrate ABC transporter permease</fullName>
    </submittedName>
</protein>
<dbReference type="InterPro" id="IPR000515">
    <property type="entry name" value="MetI-like"/>
</dbReference>
<keyword evidence="6 7" id="KW-0472">Membrane</keyword>
<dbReference type="PANTHER" id="PTHR43744">
    <property type="entry name" value="ABC TRANSPORTER PERMEASE PROTEIN MG189-RELATED-RELATED"/>
    <property type="match status" value="1"/>
</dbReference>
<evidence type="ECO:0000256" key="7">
    <source>
        <dbReference type="SAM" id="Phobius"/>
    </source>
</evidence>
<dbReference type="PANTHER" id="PTHR43744:SF9">
    <property type="entry name" value="POLYGALACTURONAN_RHAMNOGALACTURONAN TRANSPORT SYSTEM PERMEASE PROTEIN YTCP"/>
    <property type="match status" value="1"/>
</dbReference>
<name>A0A6P1XY73_9SPIR</name>
<accession>A0A6P1XY73</accession>
<dbReference type="AlphaFoldDB" id="A0A6P1XY73"/>
<evidence type="ECO:0000256" key="5">
    <source>
        <dbReference type="ARBA" id="ARBA00022989"/>
    </source>
</evidence>
<evidence type="ECO:0000259" key="8">
    <source>
        <dbReference type="PROSITE" id="PS50928"/>
    </source>
</evidence>
<comment type="subcellular location">
    <subcellularLocation>
        <location evidence="1">Cell membrane</location>
        <topology evidence="1">Multi-pass membrane protein</topology>
    </subcellularLocation>
</comment>
<evidence type="ECO:0000256" key="1">
    <source>
        <dbReference type="ARBA" id="ARBA00004651"/>
    </source>
</evidence>
<reference evidence="9 10" key="1">
    <citation type="submission" date="2020-01" db="EMBL/GenBank/DDBJ databases">
        <title>Complete genome sequence of a human oral phylogroup 1 Treponema sp. strain ATCC 700766, originally isolated from periodontitis dental plaque.</title>
        <authorList>
            <person name="Chan Y."/>
            <person name="Huo Y.-B."/>
            <person name="Yu X.-L."/>
            <person name="Zeng H."/>
            <person name="Leung W.-K."/>
            <person name="Watt R.M."/>
        </authorList>
    </citation>
    <scope>NUCLEOTIDE SEQUENCE [LARGE SCALE GENOMIC DNA]</scope>
    <source>
        <strain evidence="9 10">OMZ 804</strain>
    </source>
</reference>
<evidence type="ECO:0000256" key="4">
    <source>
        <dbReference type="ARBA" id="ARBA00022692"/>
    </source>
</evidence>
<keyword evidence="4 7" id="KW-0812">Transmembrane</keyword>
<dbReference type="RefSeq" id="WP_162662410.1">
    <property type="nucleotide sequence ID" value="NZ_CP048020.1"/>
</dbReference>
<feature type="transmembrane region" description="Helical" evidence="7">
    <location>
        <begin position="32"/>
        <end position="50"/>
    </location>
</feature>
<evidence type="ECO:0000313" key="10">
    <source>
        <dbReference type="Proteomes" id="UP000464374"/>
    </source>
</evidence>
<feature type="transmembrane region" description="Helical" evidence="7">
    <location>
        <begin position="124"/>
        <end position="144"/>
    </location>
</feature>
<dbReference type="KEGG" id="trz:GWP43_02400"/>
<sequence>MVKTQYSIWKKQQSSKIRETPFDNLFNGINNVFLGLCFIIVLYPLLYIIACSLSDPKAVIEHRVTLFPVNFDLTAYKAVFANKDIGLGYLNSIIYVALGTFISVSLSMLLAYPLSRKEFYGRKFVTKFIMATMLFSGGLIPLYFVVKGIGLYNTRWALVLPNAVNVWNVIIARTFLQETITNELYDAAQIDGCSDLRFFFTVVLPLSGAIIAVLSLFYAVVLWNSYFDALVFLQDKKLYPLQIVLRNILIVNKTNPTMLSDVSAAVRVQGLAETVKYALIVVASLPLLVIYPFVQKYFVKGVMIGSVKG</sequence>